<dbReference type="PANTHER" id="PTHR20772">
    <property type="entry name" value="PROTEIN FMP42"/>
    <property type="match status" value="1"/>
</dbReference>
<feature type="transmembrane region" description="Helical" evidence="8">
    <location>
        <begin position="552"/>
        <end position="571"/>
    </location>
</feature>
<dbReference type="InterPro" id="IPR001849">
    <property type="entry name" value="PH_domain"/>
</dbReference>
<feature type="transmembrane region" description="Helical" evidence="8">
    <location>
        <begin position="1265"/>
        <end position="1283"/>
    </location>
</feature>
<dbReference type="InterPro" id="IPR036259">
    <property type="entry name" value="MFS_trans_sf"/>
</dbReference>
<keyword evidence="4 8" id="KW-0812">Transmembrane</keyword>
<feature type="region of interest" description="Disordered" evidence="7">
    <location>
        <begin position="106"/>
        <end position="144"/>
    </location>
</feature>
<dbReference type="SUPFAM" id="SSF50729">
    <property type="entry name" value="PH domain-like"/>
    <property type="match status" value="1"/>
</dbReference>
<feature type="region of interest" description="Disordered" evidence="7">
    <location>
        <begin position="223"/>
        <end position="243"/>
    </location>
</feature>
<evidence type="ECO:0000256" key="6">
    <source>
        <dbReference type="ARBA" id="ARBA00023136"/>
    </source>
</evidence>
<feature type="compositionally biased region" description="Low complexity" evidence="7">
    <location>
        <begin position="1072"/>
        <end position="1084"/>
    </location>
</feature>
<organism evidence="10 11">
    <name type="scientific">Diacronema lutheri</name>
    <name type="common">Unicellular marine alga</name>
    <name type="synonym">Monochrysis lutheri</name>
    <dbReference type="NCBI Taxonomy" id="2081491"/>
    <lineage>
        <taxon>Eukaryota</taxon>
        <taxon>Haptista</taxon>
        <taxon>Haptophyta</taxon>
        <taxon>Pavlovophyceae</taxon>
        <taxon>Pavlovales</taxon>
        <taxon>Pavlovaceae</taxon>
        <taxon>Diacronema</taxon>
    </lineage>
</organism>
<evidence type="ECO:0000256" key="8">
    <source>
        <dbReference type="SAM" id="Phobius"/>
    </source>
</evidence>
<dbReference type="GO" id="GO:0016020">
    <property type="term" value="C:membrane"/>
    <property type="evidence" value="ECO:0007669"/>
    <property type="project" value="UniProtKB-SubCell"/>
</dbReference>
<dbReference type="Proteomes" id="UP000751190">
    <property type="component" value="Unassembled WGS sequence"/>
</dbReference>
<feature type="transmembrane region" description="Helical" evidence="8">
    <location>
        <begin position="1201"/>
        <end position="1224"/>
    </location>
</feature>
<evidence type="ECO:0000256" key="1">
    <source>
        <dbReference type="ARBA" id="ARBA00004141"/>
    </source>
</evidence>
<feature type="compositionally biased region" description="Acidic residues" evidence="7">
    <location>
        <begin position="585"/>
        <end position="596"/>
    </location>
</feature>
<keyword evidence="3" id="KW-0813">Transport</keyword>
<keyword evidence="11" id="KW-1185">Reference proteome</keyword>
<comment type="similarity">
    <text evidence="2">Belongs to the SLC43A transporter (TC 2.A.1.44) family.</text>
</comment>
<evidence type="ECO:0000259" key="9">
    <source>
        <dbReference type="PROSITE" id="PS50003"/>
    </source>
</evidence>
<feature type="region of interest" description="Disordered" evidence="7">
    <location>
        <begin position="946"/>
        <end position="974"/>
    </location>
</feature>
<dbReference type="OrthoDB" id="330047at2759"/>
<evidence type="ECO:0000256" key="3">
    <source>
        <dbReference type="ARBA" id="ARBA00022448"/>
    </source>
</evidence>
<dbReference type="PROSITE" id="PS50003">
    <property type="entry name" value="PH_DOMAIN"/>
    <property type="match status" value="1"/>
</dbReference>
<sequence>MTLIEGYLTKEPSHPYGRRTRRYFVLDEEHGALSHFCDARAARTGDGRTLSLRGCAPVGFRLLTRADASAAYVGGPSVCLVADSRAEQEAWRRALVRVLERGAADSPRRAALAEAPRAAREPAAPRPPSPPWQAPRLRRHSSQGLFSSHERSLLDIAFCRGESAADAPTGARAPLLAVASAARDGVGVDAWHGGAGPGALDGGFGRCTNGSAQWHGRCAFAGAGAPRAGSERGGRGSRFRSSEDGCVRSDLDALLPRSAARSLRELGEVGFAVLASLTPSTPVHTSIGATSAVESTLKASAAVWHAEEAANAAAAGACDDGALLLYAPEGEAPSRARIALLLATACAHITLSAGLVFGWAALEPMLTSDGVLSELCDGRGARPGEVAMDAAGRDGGGEHGCAPRTLRLNLVFSAGVLGSNLSNCAFGALLDRHGARACNRLAASTLIAGALVMAAAARPAQQRATTDADAIAGGALGMARGAWDGYALAVGFGLLGIAGPGIQMPAYQLAALLPEASSSILSLFAALFNASESAFALFGALHARGVSLHSLFVGYACVGAAILVSGQLCWVDHAPSARGVAYEAEASDSDGDEAADGDGGAHADADTGGDARARERAAAGRAPLRDEGACSHGRADDGGDGAGAASRHGCRAGPLGVRGALRRAEAGAASGAPRAARDGQSGDAPLAYGLARASSESSAARAPTPNGGACALVPVRHASTFHCGDCRRLLVERCSAVTSADGGSDDDGSERCGEGATAVDERGAAPIRRSTVNAPPCVHADRAAPAVAPSAPREQSADAMACACAQPPFSWRALWPPTVSPRAVDRRSAGPTTSRALASAVLERPRATTSTHRAHRLARTRHASTGTLRGVQGSVESAASRERRALRLSIRRSAEMLRTLPSWAARLAANEPERALLAESSRALPAESSRALPAESSRALLAESSRALPAESSRALPAESSRALPAESSRALPAESSRALLAESSRALLAESSRALPAARGGVNGGGARAAASDAGRSGFDAAASHRQRAAACTPAARGASALDLVGVARECAAAAPCALSGAGGEAREQQQQRQQQPPQQQQPAHGCEPGGLQQQPFSRQVRSAQFVHLALFTALHALRLTFVMGSVGAQLQTRFGHSPDDAARSARLAGAFSATLPFGFVGMPLIGWLLDTRPLSASFLLVDLAGCAYGALVLLRSDWALRVCFALVSLSQQFLYSAYFAAVAKLFGFCNFGKLSALINLLVAALGCAQYALGALALTHGYEAVDLALLACALPLLAFSLAQACTAPSRGAPARETVAGAPKGTAGAPDVV</sequence>
<dbReference type="EMBL" id="JAGTXO010000023">
    <property type="protein sequence ID" value="KAG8461932.1"/>
    <property type="molecule type" value="Genomic_DNA"/>
</dbReference>
<feature type="transmembrane region" description="Helical" evidence="8">
    <location>
        <begin position="1178"/>
        <end position="1195"/>
    </location>
</feature>
<feature type="compositionally biased region" description="Basic and acidic residues" evidence="7">
    <location>
        <begin position="599"/>
        <end position="637"/>
    </location>
</feature>
<evidence type="ECO:0000256" key="2">
    <source>
        <dbReference type="ARBA" id="ARBA00006595"/>
    </source>
</evidence>
<comment type="subcellular location">
    <subcellularLocation>
        <location evidence="1">Membrane</location>
        <topology evidence="1">Multi-pass membrane protein</topology>
    </subcellularLocation>
</comment>
<dbReference type="Gene3D" id="2.30.29.30">
    <property type="entry name" value="Pleckstrin-homology domain (PH domain)/Phosphotyrosine-binding domain (PTB)"/>
    <property type="match status" value="1"/>
</dbReference>
<comment type="caution">
    <text evidence="10">The sequence shown here is derived from an EMBL/GenBank/DDBJ whole genome shotgun (WGS) entry which is preliminary data.</text>
</comment>
<keyword evidence="6 8" id="KW-0472">Membrane</keyword>
<evidence type="ECO:0000313" key="10">
    <source>
        <dbReference type="EMBL" id="KAG8461932.1"/>
    </source>
</evidence>
<gene>
    <name evidence="10" type="ORF">KFE25_013951</name>
</gene>
<feature type="compositionally biased region" description="Low complexity" evidence="7">
    <location>
        <begin position="946"/>
        <end position="956"/>
    </location>
</feature>
<reference evidence="10" key="1">
    <citation type="submission" date="2021-05" db="EMBL/GenBank/DDBJ databases">
        <title>The genome of the haptophyte Pavlova lutheri (Diacronema luteri, Pavlovales) - a model for lipid biosynthesis in eukaryotic algae.</title>
        <authorList>
            <person name="Hulatt C.J."/>
            <person name="Posewitz M.C."/>
        </authorList>
    </citation>
    <scope>NUCLEOTIDE SEQUENCE</scope>
    <source>
        <strain evidence="10">NIVA-4/92</strain>
    </source>
</reference>
<dbReference type="InterPro" id="IPR011993">
    <property type="entry name" value="PH-like_dom_sf"/>
</dbReference>
<dbReference type="InterPro" id="IPR052599">
    <property type="entry name" value="SLC43A_AATransporter"/>
</dbReference>
<evidence type="ECO:0000256" key="7">
    <source>
        <dbReference type="SAM" id="MobiDB-lite"/>
    </source>
</evidence>
<feature type="transmembrane region" description="Helical" evidence="8">
    <location>
        <begin position="519"/>
        <end position="540"/>
    </location>
</feature>
<keyword evidence="5 8" id="KW-1133">Transmembrane helix</keyword>
<feature type="compositionally biased region" description="Low complexity" evidence="7">
    <location>
        <begin position="965"/>
        <end position="974"/>
    </location>
</feature>
<proteinExistence type="inferred from homology"/>
<feature type="region of interest" description="Disordered" evidence="7">
    <location>
        <begin position="1064"/>
        <end position="1095"/>
    </location>
</feature>
<dbReference type="PANTHER" id="PTHR20772:SF2">
    <property type="entry name" value="PROTEIN FMP42"/>
    <property type="match status" value="1"/>
</dbReference>
<feature type="compositionally biased region" description="Basic and acidic residues" evidence="7">
    <location>
        <begin position="229"/>
        <end position="243"/>
    </location>
</feature>
<dbReference type="SUPFAM" id="SSF103473">
    <property type="entry name" value="MFS general substrate transporter"/>
    <property type="match status" value="2"/>
</dbReference>
<feature type="transmembrane region" description="Helical" evidence="8">
    <location>
        <begin position="1236"/>
        <end position="1259"/>
    </location>
</feature>
<feature type="compositionally biased region" description="Pro residues" evidence="7">
    <location>
        <begin position="124"/>
        <end position="133"/>
    </location>
</feature>
<feature type="transmembrane region" description="Helical" evidence="8">
    <location>
        <begin position="486"/>
        <end position="507"/>
    </location>
</feature>
<feature type="region of interest" description="Disordered" evidence="7">
    <location>
        <begin position="582"/>
        <end position="646"/>
    </location>
</feature>
<feature type="domain" description="PH" evidence="9">
    <location>
        <begin position="1"/>
        <end position="100"/>
    </location>
</feature>
<evidence type="ECO:0000256" key="4">
    <source>
        <dbReference type="ARBA" id="ARBA00022692"/>
    </source>
</evidence>
<accession>A0A8J6C4Q8</accession>
<protein>
    <recommendedName>
        <fullName evidence="9">PH domain-containing protein</fullName>
    </recommendedName>
</protein>
<feature type="transmembrane region" description="Helical" evidence="8">
    <location>
        <begin position="410"/>
        <end position="430"/>
    </location>
</feature>
<feature type="transmembrane region" description="Helical" evidence="8">
    <location>
        <begin position="1107"/>
        <end position="1129"/>
    </location>
</feature>
<feature type="transmembrane region" description="Helical" evidence="8">
    <location>
        <begin position="338"/>
        <end position="362"/>
    </location>
</feature>
<name>A0A8J6C4Q8_DIALT</name>
<evidence type="ECO:0000313" key="11">
    <source>
        <dbReference type="Proteomes" id="UP000751190"/>
    </source>
</evidence>
<feature type="transmembrane region" description="Helical" evidence="8">
    <location>
        <begin position="1149"/>
        <end position="1171"/>
    </location>
</feature>
<evidence type="ECO:0000256" key="5">
    <source>
        <dbReference type="ARBA" id="ARBA00022989"/>
    </source>
</evidence>